<dbReference type="SUPFAM" id="SSF51182">
    <property type="entry name" value="RmlC-like cupins"/>
    <property type="match status" value="1"/>
</dbReference>
<accession>A0A2T3JCJ7</accession>
<dbReference type="AlphaFoldDB" id="A0A2T3JCJ7"/>
<dbReference type="InterPro" id="IPR011051">
    <property type="entry name" value="RmlC_Cupin_sf"/>
</dbReference>
<dbReference type="InterPro" id="IPR012093">
    <property type="entry name" value="Pirin"/>
</dbReference>
<evidence type="ECO:0000256" key="1">
    <source>
        <dbReference type="ARBA" id="ARBA00008416"/>
    </source>
</evidence>
<dbReference type="Gene3D" id="2.60.120.10">
    <property type="entry name" value="Jelly Rolls"/>
    <property type="match status" value="2"/>
</dbReference>
<sequence length="258" mass="27613">MTAYIDAGNIAEVDPFVLWDHFAAKNKVKPVGLNFHGHSGVDTISYSVVGKVKHVDSSGCHATLEGGDVHVMTAGSGIVHKDTLTPANGVVETFQLWTALPAGNVEMETASSTNYKTAILPLVEEADSTTKILVGSYKGINSPVSYSIDIVYLDIIISPYGTWTFQPKSNLTAGFIYLRSGKAYISGNQLQPNQMAILDLSSHALEIKTSDIGTRLFVVLGEPLNQPLISSGASIHSSHKNLKSGGKKIEELMGNIEI</sequence>
<dbReference type="PANTHER" id="PTHR13903:SF8">
    <property type="entry name" value="PIRIN"/>
    <property type="match status" value="1"/>
</dbReference>
<gene>
    <name evidence="5" type="ORF">C9J12_17845</name>
</gene>
<dbReference type="OrthoDB" id="9780903at2"/>
<dbReference type="Pfam" id="PF05726">
    <property type="entry name" value="Pirin_C"/>
    <property type="match status" value="1"/>
</dbReference>
<evidence type="ECO:0000313" key="5">
    <source>
        <dbReference type="EMBL" id="PSU46577.1"/>
    </source>
</evidence>
<protein>
    <recommendedName>
        <fullName evidence="7">Pirin family protein</fullName>
    </recommendedName>
</protein>
<dbReference type="InterPro" id="IPR014710">
    <property type="entry name" value="RmlC-like_jellyroll"/>
</dbReference>
<proteinExistence type="inferred from homology"/>
<dbReference type="PANTHER" id="PTHR13903">
    <property type="entry name" value="PIRIN-RELATED"/>
    <property type="match status" value="1"/>
</dbReference>
<dbReference type="CDD" id="cd02247">
    <property type="entry name" value="cupin_pirin_C"/>
    <property type="match status" value="1"/>
</dbReference>
<dbReference type="PIRSF" id="PIRSF006232">
    <property type="entry name" value="Pirin"/>
    <property type="match status" value="1"/>
</dbReference>
<evidence type="ECO:0000313" key="6">
    <source>
        <dbReference type="Proteomes" id="UP000240987"/>
    </source>
</evidence>
<evidence type="ECO:0000259" key="3">
    <source>
        <dbReference type="Pfam" id="PF02678"/>
    </source>
</evidence>
<comment type="similarity">
    <text evidence="1 2">Belongs to the pirin family.</text>
</comment>
<dbReference type="Proteomes" id="UP000240987">
    <property type="component" value="Unassembled WGS sequence"/>
</dbReference>
<dbReference type="Pfam" id="PF02678">
    <property type="entry name" value="Pirin"/>
    <property type="match status" value="1"/>
</dbReference>
<dbReference type="EMBL" id="PYMJ01000020">
    <property type="protein sequence ID" value="PSU46577.1"/>
    <property type="molecule type" value="Genomic_DNA"/>
</dbReference>
<organism evidence="5 6">
    <name type="scientific">Photobacterium frigidiphilum</name>
    <dbReference type="NCBI Taxonomy" id="264736"/>
    <lineage>
        <taxon>Bacteria</taxon>
        <taxon>Pseudomonadati</taxon>
        <taxon>Pseudomonadota</taxon>
        <taxon>Gammaproteobacteria</taxon>
        <taxon>Vibrionales</taxon>
        <taxon>Vibrionaceae</taxon>
        <taxon>Photobacterium</taxon>
    </lineage>
</organism>
<evidence type="ECO:0000259" key="4">
    <source>
        <dbReference type="Pfam" id="PF05726"/>
    </source>
</evidence>
<keyword evidence="6" id="KW-1185">Reference proteome</keyword>
<evidence type="ECO:0008006" key="7">
    <source>
        <dbReference type="Google" id="ProtNLM"/>
    </source>
</evidence>
<dbReference type="InterPro" id="IPR003829">
    <property type="entry name" value="Pirin_N_dom"/>
</dbReference>
<reference evidence="5 6" key="1">
    <citation type="submission" date="2018-01" db="EMBL/GenBank/DDBJ databases">
        <title>Whole genome sequencing of Histamine producing bacteria.</title>
        <authorList>
            <person name="Butler K."/>
        </authorList>
    </citation>
    <scope>NUCLEOTIDE SEQUENCE [LARGE SCALE GENOMIC DNA]</scope>
    <source>
        <strain evidence="5 6">JCM 12947</strain>
    </source>
</reference>
<evidence type="ECO:0000256" key="2">
    <source>
        <dbReference type="RuleBase" id="RU003457"/>
    </source>
</evidence>
<comment type="caution">
    <text evidence="5">The sequence shown here is derived from an EMBL/GenBank/DDBJ whole genome shotgun (WGS) entry which is preliminary data.</text>
</comment>
<name>A0A2T3JCJ7_9GAMM</name>
<dbReference type="InterPro" id="IPR008778">
    <property type="entry name" value="Pirin_C_dom"/>
</dbReference>
<feature type="domain" description="Pirin C-terminal" evidence="4">
    <location>
        <begin position="152"/>
        <end position="242"/>
    </location>
</feature>
<feature type="domain" description="Pirin N-terminal" evidence="3">
    <location>
        <begin position="8"/>
        <end position="97"/>
    </location>
</feature>